<dbReference type="SUPFAM" id="SSF56672">
    <property type="entry name" value="DNA/RNA polymerases"/>
    <property type="match status" value="1"/>
</dbReference>
<dbReference type="PANTHER" id="PTHR33067:SF35">
    <property type="entry name" value="ASPARTIC PEPTIDASE DDI1-TYPE DOMAIN-CONTAINING PROTEIN"/>
    <property type="match status" value="1"/>
</dbReference>
<gene>
    <name evidence="4" type="ORF">Tci_444554</name>
</gene>
<dbReference type="Gene3D" id="3.30.70.270">
    <property type="match status" value="1"/>
</dbReference>
<feature type="compositionally biased region" description="Polar residues" evidence="1">
    <location>
        <begin position="344"/>
        <end position="360"/>
    </location>
</feature>
<feature type="domain" description="Reverse transcriptase" evidence="2">
    <location>
        <begin position="829"/>
        <end position="911"/>
    </location>
</feature>
<organism evidence="4">
    <name type="scientific">Tanacetum cinerariifolium</name>
    <name type="common">Dalmatian daisy</name>
    <name type="synonym">Chrysanthemum cinerariifolium</name>
    <dbReference type="NCBI Taxonomy" id="118510"/>
    <lineage>
        <taxon>Eukaryota</taxon>
        <taxon>Viridiplantae</taxon>
        <taxon>Streptophyta</taxon>
        <taxon>Embryophyta</taxon>
        <taxon>Tracheophyta</taxon>
        <taxon>Spermatophyta</taxon>
        <taxon>Magnoliopsida</taxon>
        <taxon>eudicotyledons</taxon>
        <taxon>Gunneridae</taxon>
        <taxon>Pentapetalae</taxon>
        <taxon>asterids</taxon>
        <taxon>campanulids</taxon>
        <taxon>Asterales</taxon>
        <taxon>Asteraceae</taxon>
        <taxon>Asteroideae</taxon>
        <taxon>Anthemideae</taxon>
        <taxon>Anthemidinae</taxon>
        <taxon>Tanacetum</taxon>
    </lineage>
</organism>
<dbReference type="PANTHER" id="PTHR33067">
    <property type="entry name" value="RNA-DIRECTED DNA POLYMERASE-RELATED"/>
    <property type="match status" value="1"/>
</dbReference>
<dbReference type="AlphaFoldDB" id="A0A699HRM2"/>
<dbReference type="Gene3D" id="2.40.70.10">
    <property type="entry name" value="Acid Proteases"/>
    <property type="match status" value="1"/>
</dbReference>
<protein>
    <submittedName>
        <fullName evidence="4">DNA-directed DNA polymerase</fullName>
    </submittedName>
</protein>
<dbReference type="Pfam" id="PF00078">
    <property type="entry name" value="RVT_1"/>
    <property type="match status" value="1"/>
</dbReference>
<evidence type="ECO:0000256" key="1">
    <source>
        <dbReference type="SAM" id="MobiDB-lite"/>
    </source>
</evidence>
<dbReference type="InterPro" id="IPR005162">
    <property type="entry name" value="Retrotrans_gag_dom"/>
</dbReference>
<name>A0A699HRM2_TANCI</name>
<accession>A0A699HRM2</accession>
<dbReference type="CDD" id="cd00303">
    <property type="entry name" value="retropepsin_like"/>
    <property type="match status" value="1"/>
</dbReference>
<keyword evidence="4" id="KW-0808">Transferase</keyword>
<proteinExistence type="predicted"/>
<dbReference type="CDD" id="cd01647">
    <property type="entry name" value="RT_LTR"/>
    <property type="match status" value="1"/>
</dbReference>
<evidence type="ECO:0000259" key="3">
    <source>
        <dbReference type="Pfam" id="PF03732"/>
    </source>
</evidence>
<reference evidence="4" key="1">
    <citation type="journal article" date="2019" name="Sci. Rep.">
        <title>Draft genome of Tanacetum cinerariifolium, the natural source of mosquito coil.</title>
        <authorList>
            <person name="Yamashiro T."/>
            <person name="Shiraishi A."/>
            <person name="Satake H."/>
            <person name="Nakayama K."/>
        </authorList>
    </citation>
    <scope>NUCLEOTIDE SEQUENCE</scope>
</reference>
<dbReference type="InterPro" id="IPR043128">
    <property type="entry name" value="Rev_trsase/Diguanyl_cyclase"/>
</dbReference>
<keyword evidence="4" id="KW-0239">DNA-directed DNA polymerase</keyword>
<feature type="domain" description="Retrotransposon gag" evidence="3">
    <location>
        <begin position="123"/>
        <end position="215"/>
    </location>
</feature>
<evidence type="ECO:0000259" key="2">
    <source>
        <dbReference type="Pfam" id="PF00078"/>
    </source>
</evidence>
<dbReference type="InterPro" id="IPR000477">
    <property type="entry name" value="RT_dom"/>
</dbReference>
<dbReference type="EMBL" id="BKCJ010203804">
    <property type="protein sequence ID" value="GEY72580.1"/>
    <property type="molecule type" value="Genomic_DNA"/>
</dbReference>
<sequence length="989" mass="112854">MRTRSNFYPFNSSTTIPRRSNRRRIQNIVEPEFRAIENIVTMADRTMEELLQAPTEGYGEAIVIPEILAKNFEIKTNLLQLVQANKSHGRENDNPHTHISNFKRMTATLKYRDVPNDAIKLMLFPYSLEDRARIWYEKEPPNSILTWDDLVNKFVNQFFHPSKTTHLKNEISRFTQRFEETFSEAWDRFKELLRACPHHGFSELTQIDMFYNGLTMPLDNVSKTDDRIEKLADQISNLVEIVNKQVVAPTKAVKKICVTCGGAHAYYECIATDSNPSSICAASGFYNQISPPNRASHQISPPGFAPVQNNSNRFNQGQGDFFNQEENLRKNLNDDMRNILSSFFQNQPSTSSTLPSNTIPNPKGEMKDVTTRSGLAYEGPSIPTESPLEKVDEQNSEEILDKEQSNSSGSTTQIFHDLHFDISFADDLLLMPKFASTIKSLLANNDKLFELAKVPLNENCSAMLLKKLPEKLGDPGKFLIPYDFPGMEVCHALVDLGASINLMSLLIWKKLSLPELTPTWMTLELADRSITRPKGVVEDVFVKVGKFHFPTDFVVAEFKADPRVPLILERSFLRTGRALIDVYGEEITLRVNDESITFNLNQTMRYSSTYDDTLVNRVDVIHIACEEFVQDILDFQYNPKSSNPTLVSDDLISKSDASKMPIVKSSSPTLTPFGEKSKEKSFVEEPPELELKELPSHPEYVFLEDSNKLPVIIAKNLNVNEKEALINVLKSHKRDIAWKIFDIKGIDPRFCTHKILMEDDYKPAIQSQRRVNTKIHDVIKKEVIKLFDAGMIYAISDSPWVSPIHCVPKKGGMTVVANENNELIPTRLVTGWRVYIDYRKLNDATRKDHFLLPFMDQMLERLAGNEFYCFLDGFLGYFQIPIDPQDQEKTTFTCPYGTFAYRRMSFGLCNALGHKISKSGIEVDRAKVDVIAKLPHPTTVKGVRSFLGHAGFYRYFIQDFSKIARPMTHLLKKETPFSFPKNVLMHLIL</sequence>
<evidence type="ECO:0000313" key="4">
    <source>
        <dbReference type="EMBL" id="GEY72580.1"/>
    </source>
</evidence>
<comment type="caution">
    <text evidence="4">The sequence shown here is derived from an EMBL/GenBank/DDBJ whole genome shotgun (WGS) entry which is preliminary data.</text>
</comment>
<dbReference type="Pfam" id="PF03732">
    <property type="entry name" value="Retrotrans_gag"/>
    <property type="match status" value="1"/>
</dbReference>
<feature type="compositionally biased region" description="Basic and acidic residues" evidence="1">
    <location>
        <begin position="387"/>
        <end position="404"/>
    </location>
</feature>
<keyword evidence="4" id="KW-0548">Nucleotidyltransferase</keyword>
<dbReference type="GO" id="GO:0003887">
    <property type="term" value="F:DNA-directed DNA polymerase activity"/>
    <property type="evidence" value="ECO:0007669"/>
    <property type="project" value="UniProtKB-KW"/>
</dbReference>
<dbReference type="InterPro" id="IPR021109">
    <property type="entry name" value="Peptidase_aspartic_dom_sf"/>
</dbReference>
<dbReference type="Gene3D" id="3.10.10.10">
    <property type="entry name" value="HIV Type 1 Reverse Transcriptase, subunit A, domain 1"/>
    <property type="match status" value="1"/>
</dbReference>
<feature type="region of interest" description="Disordered" evidence="1">
    <location>
        <begin position="344"/>
        <end position="408"/>
    </location>
</feature>
<dbReference type="InterPro" id="IPR043502">
    <property type="entry name" value="DNA/RNA_pol_sf"/>
</dbReference>